<keyword evidence="2" id="KW-1185">Reference proteome</keyword>
<protein>
    <submittedName>
        <fullName evidence="1">Uncharacterized protein</fullName>
    </submittedName>
</protein>
<sequence>MSSEHVRMRAFTGLVRISYNRLSARCPSDVSPHTPVPLGPELELPAEQTGLPPPPQNARLSDGWVLRVAARRDWRLLARSSLIVVPPVPGPARGPRRASGTDAG</sequence>
<name>A0ACC1MHP3_9APHY</name>
<accession>A0ACC1MHP3</accession>
<comment type="caution">
    <text evidence="1">The sequence shown here is derived from an EMBL/GenBank/DDBJ whole genome shotgun (WGS) entry which is preliminary data.</text>
</comment>
<reference evidence="1" key="1">
    <citation type="submission" date="2022-08" db="EMBL/GenBank/DDBJ databases">
        <title>Genome Sequence of Pycnoporus sanguineus.</title>
        <authorList>
            <person name="Buettner E."/>
        </authorList>
    </citation>
    <scope>NUCLEOTIDE SEQUENCE</scope>
    <source>
        <strain evidence="1">CG-C14</strain>
    </source>
</reference>
<gene>
    <name evidence="1" type="ORF">NUW54_g14002</name>
</gene>
<proteinExistence type="predicted"/>
<evidence type="ECO:0000313" key="2">
    <source>
        <dbReference type="Proteomes" id="UP001144978"/>
    </source>
</evidence>
<organism evidence="1 2">
    <name type="scientific">Trametes sanguinea</name>
    <dbReference type="NCBI Taxonomy" id="158606"/>
    <lineage>
        <taxon>Eukaryota</taxon>
        <taxon>Fungi</taxon>
        <taxon>Dikarya</taxon>
        <taxon>Basidiomycota</taxon>
        <taxon>Agaricomycotina</taxon>
        <taxon>Agaricomycetes</taxon>
        <taxon>Polyporales</taxon>
        <taxon>Polyporaceae</taxon>
        <taxon>Trametes</taxon>
    </lineage>
</organism>
<evidence type="ECO:0000313" key="1">
    <source>
        <dbReference type="EMBL" id="KAJ2965784.1"/>
    </source>
</evidence>
<dbReference type="Proteomes" id="UP001144978">
    <property type="component" value="Unassembled WGS sequence"/>
</dbReference>
<dbReference type="EMBL" id="JANSHE010006883">
    <property type="protein sequence ID" value="KAJ2965784.1"/>
    <property type="molecule type" value="Genomic_DNA"/>
</dbReference>